<evidence type="ECO:0000313" key="3">
    <source>
        <dbReference type="Proteomes" id="UP000050535"/>
    </source>
</evidence>
<evidence type="ECO:0000256" key="1">
    <source>
        <dbReference type="SAM" id="MobiDB-lite"/>
    </source>
</evidence>
<dbReference type="SUPFAM" id="SSF56801">
    <property type="entry name" value="Acetyl-CoA synthetase-like"/>
    <property type="match status" value="1"/>
</dbReference>
<gene>
    <name evidence="2" type="ORF">SY89_02177</name>
</gene>
<dbReference type="AlphaFoldDB" id="A0A0P7H062"/>
<organism evidence="2 3">
    <name type="scientific">Halolamina pelagica</name>
    <dbReference type="NCBI Taxonomy" id="699431"/>
    <lineage>
        <taxon>Archaea</taxon>
        <taxon>Methanobacteriati</taxon>
        <taxon>Methanobacteriota</taxon>
        <taxon>Stenosarchaea group</taxon>
        <taxon>Halobacteria</taxon>
        <taxon>Halobacteriales</taxon>
        <taxon>Haloferacaceae</taxon>
    </lineage>
</organism>
<evidence type="ECO:0008006" key="4">
    <source>
        <dbReference type="Google" id="ProtNLM"/>
    </source>
</evidence>
<evidence type="ECO:0000313" key="2">
    <source>
        <dbReference type="EMBL" id="KPN31430.1"/>
    </source>
</evidence>
<accession>A0A0P7H062</accession>
<proteinExistence type="predicted"/>
<dbReference type="RefSeq" id="WP_054584042.1">
    <property type="nucleotide sequence ID" value="NZ_LGUC01000001.1"/>
</dbReference>
<protein>
    <recommendedName>
        <fullName evidence="4">Acetyl-CoA synthetase</fullName>
    </recommendedName>
</protein>
<sequence>MDAVGDLLARDRRSDRPALVVGDDRERSYHELITNAYKAGNVLRFHGVAADRTVAVAPVPALPPVLAFLGAAQLGAATRFDPAAGADAGDRLLLVPGAEQAAYDPGPGTKLAVFGGDADAADTIDWEESVWSENPAFPPTTVAPETPLLVDGDRSVSHGAALAAAAEVADVRGLDGDSRVVLRSSLAEPGAVVAGLLAPLLVGGCAVLSDPATTAGAPGGDLAVTSGDAPEPERIDPEEVPLSGD</sequence>
<dbReference type="EMBL" id="LGUC01000001">
    <property type="protein sequence ID" value="KPN31430.1"/>
    <property type="molecule type" value="Genomic_DNA"/>
</dbReference>
<keyword evidence="3" id="KW-1185">Reference proteome</keyword>
<name>A0A0P7H062_9EURY</name>
<feature type="region of interest" description="Disordered" evidence="1">
    <location>
        <begin position="212"/>
        <end position="245"/>
    </location>
</feature>
<reference evidence="3" key="1">
    <citation type="submission" date="2013-11" db="EMBL/GenBank/DDBJ databases">
        <authorList>
            <person name="Hoang H.T."/>
            <person name="Killian M.L."/>
            <person name="Madson D.M."/>
            <person name="Arruda P.H.E."/>
            <person name="Sun D."/>
            <person name="Schwartz K.J."/>
            <person name="Yoon K."/>
        </authorList>
    </citation>
    <scope>NUCLEOTIDE SEQUENCE [LARGE SCALE GENOMIC DNA]</scope>
    <source>
        <strain evidence="3">CDK2</strain>
    </source>
</reference>
<comment type="caution">
    <text evidence="2">The sequence shown here is derived from an EMBL/GenBank/DDBJ whole genome shotgun (WGS) entry which is preliminary data.</text>
</comment>
<dbReference type="InterPro" id="IPR042099">
    <property type="entry name" value="ANL_N_sf"/>
</dbReference>
<dbReference type="OrthoDB" id="205088at2157"/>
<dbReference type="Proteomes" id="UP000050535">
    <property type="component" value="Unassembled WGS sequence"/>
</dbReference>
<dbReference type="Gene3D" id="3.40.50.12780">
    <property type="entry name" value="N-terminal domain of ligase-like"/>
    <property type="match status" value="1"/>
</dbReference>